<name>A0ABS5E246_9BURK</name>
<evidence type="ECO:0000256" key="4">
    <source>
        <dbReference type="ARBA" id="ARBA00022596"/>
    </source>
</evidence>
<dbReference type="Proteomes" id="UP000672097">
    <property type="component" value="Unassembled WGS sequence"/>
</dbReference>
<organism evidence="7 8">
    <name type="scientific">Ideonella paludis</name>
    <dbReference type="NCBI Taxonomy" id="1233411"/>
    <lineage>
        <taxon>Bacteria</taxon>
        <taxon>Pseudomonadati</taxon>
        <taxon>Pseudomonadota</taxon>
        <taxon>Betaproteobacteria</taxon>
        <taxon>Burkholderiales</taxon>
        <taxon>Sphaerotilaceae</taxon>
        <taxon>Ideonella</taxon>
    </lineage>
</organism>
<dbReference type="Gene3D" id="1.10.645.10">
    <property type="entry name" value="Cytochrome-c3 Hydrogenase, chain B"/>
    <property type="match status" value="1"/>
</dbReference>
<keyword evidence="8" id="KW-1185">Reference proteome</keyword>
<dbReference type="EMBL" id="JAGQDG010000007">
    <property type="protein sequence ID" value="MBQ0937101.1"/>
    <property type="molecule type" value="Genomic_DNA"/>
</dbReference>
<dbReference type="SUPFAM" id="SSF56762">
    <property type="entry name" value="HydB/Nqo4-like"/>
    <property type="match status" value="1"/>
</dbReference>
<dbReference type="InterPro" id="IPR018194">
    <property type="entry name" value="Ni-dep_hyd_lsu_Ni_BS"/>
</dbReference>
<evidence type="ECO:0000313" key="7">
    <source>
        <dbReference type="EMBL" id="MBQ0937101.1"/>
    </source>
</evidence>
<dbReference type="InterPro" id="IPR029014">
    <property type="entry name" value="NiFe-Hase_large"/>
</dbReference>
<dbReference type="InterPro" id="IPR001501">
    <property type="entry name" value="Ni-dep_hyd_lsu"/>
</dbReference>
<evidence type="ECO:0000256" key="1">
    <source>
        <dbReference type="ARBA" id="ARBA00001967"/>
    </source>
</evidence>
<evidence type="ECO:0000256" key="5">
    <source>
        <dbReference type="ARBA" id="ARBA00022723"/>
    </source>
</evidence>
<evidence type="ECO:0000256" key="6">
    <source>
        <dbReference type="ARBA" id="ARBA00023002"/>
    </source>
</evidence>
<dbReference type="PANTHER" id="PTHR42958">
    <property type="entry name" value="HYDROGENASE-2 LARGE CHAIN"/>
    <property type="match status" value="1"/>
</dbReference>
<dbReference type="Pfam" id="PF00374">
    <property type="entry name" value="NiFeSe_Hases"/>
    <property type="match status" value="2"/>
</dbReference>
<proteinExistence type="inferred from homology"/>
<evidence type="ECO:0000256" key="3">
    <source>
        <dbReference type="ARBA" id="ARBA00009292"/>
    </source>
</evidence>
<dbReference type="PROSITE" id="PS00507">
    <property type="entry name" value="NI_HGENASE_L_1"/>
    <property type="match status" value="1"/>
</dbReference>
<accession>A0ABS5E246</accession>
<evidence type="ECO:0000313" key="8">
    <source>
        <dbReference type="Proteomes" id="UP000672097"/>
    </source>
</evidence>
<comment type="similarity">
    <text evidence="3">Belongs to the [NiFe]/[NiFeSe] hydrogenase large subunit family.</text>
</comment>
<dbReference type="RefSeq" id="WP_210810544.1">
    <property type="nucleotide sequence ID" value="NZ_JAGQDG010000007.1"/>
</dbReference>
<keyword evidence="6" id="KW-0560">Oxidoreductase</keyword>
<comment type="subcellular location">
    <subcellularLocation>
        <location evidence="2">Cell envelope</location>
    </subcellularLocation>
</comment>
<reference evidence="7 8" key="1">
    <citation type="submission" date="2021-04" db="EMBL/GenBank/DDBJ databases">
        <title>The genome sequence of type strain Ideonella paludis KCTC 32238.</title>
        <authorList>
            <person name="Liu Y."/>
        </authorList>
    </citation>
    <scope>NUCLEOTIDE SEQUENCE [LARGE SCALE GENOMIC DNA]</scope>
    <source>
        <strain evidence="7 8">KCTC 32238</strain>
    </source>
</reference>
<dbReference type="InterPro" id="IPR050867">
    <property type="entry name" value="NiFe/NiFeSe_hydrgnase_LSU"/>
</dbReference>
<keyword evidence="5" id="KW-0479">Metal-binding</keyword>
<evidence type="ECO:0000256" key="2">
    <source>
        <dbReference type="ARBA" id="ARBA00004196"/>
    </source>
</evidence>
<comment type="cofactor">
    <cofactor evidence="1">
        <name>Ni(2+)</name>
        <dbReference type="ChEBI" id="CHEBI:49786"/>
    </cofactor>
</comment>
<dbReference type="PANTHER" id="PTHR42958:SF4">
    <property type="entry name" value="HYDROGENASE EXPRESSION_FORMATION PROTEIN HUPK"/>
    <property type="match status" value="1"/>
</dbReference>
<protein>
    <submittedName>
        <fullName evidence="7">Nickel-dependent hydrogenase large subunit</fullName>
    </submittedName>
</protein>
<sequence length="494" mass="52970">MNTTNTRLLVGPFNRVEGDLEVQLDVRDGQVTEARVTATMYRGFENILPGRDPHDALVIVPRICGICSVSQSVAAARALADAAGVSPPPNGLHATNLMLACENLADHLAHFYLFFMPDFSREVYAQRPWFAEVQRRFAALGSGAGGGGVHARAAVAARQRWFTLMGTLGGKWPHTQSVLPGGSSRAIDAAERIRLLAKVREFRAFLEGTLFAAPLEEVTSLHSEAELQAWHAQAPERGDLRLWLTISADLGLDRLGAGPGRYLSVGAYRQPDGSHALAPGLWRAGVGLEAVDMARISEDATYAWLDDAGGALHPTKGHTRPQADKPGAYTWNKAPRLGGEVIETGAIARQLTSGQPLIRDAVARCGGTVYTRVLARLVELARVLPLLEQWLAALTPKEPFFVPDALPDEAQGMGSTEAARGALGHWLQVRGGKLSHYQIIAPTSWNFSGRDAAGQPGALEAALVGAPVQPGETTPVAVQHIVRSFDPCMVCTVH</sequence>
<gene>
    <name evidence="7" type="ORF">KAK11_17375</name>
</gene>
<keyword evidence="4" id="KW-0533">Nickel</keyword>
<comment type="caution">
    <text evidence="7">The sequence shown here is derived from an EMBL/GenBank/DDBJ whole genome shotgun (WGS) entry which is preliminary data.</text>
</comment>